<dbReference type="InterPro" id="IPR029070">
    <property type="entry name" value="Chitinase_insertion_sf"/>
</dbReference>
<evidence type="ECO:0000313" key="3">
    <source>
        <dbReference type="EMBL" id="SDY70956.1"/>
    </source>
</evidence>
<dbReference type="EMBL" id="FNPG01000030">
    <property type="protein sequence ID" value="SDY70956.1"/>
    <property type="molecule type" value="Genomic_DNA"/>
</dbReference>
<organism evidence="3 4">
    <name type="scientific">Lachnobacterium bovis DSM 14045</name>
    <dbReference type="NCBI Taxonomy" id="1122142"/>
    <lineage>
        <taxon>Bacteria</taxon>
        <taxon>Bacillati</taxon>
        <taxon>Bacillota</taxon>
        <taxon>Clostridia</taxon>
        <taxon>Lachnospirales</taxon>
        <taxon>Lachnospiraceae</taxon>
        <taxon>Lachnobacterium</taxon>
    </lineage>
</organism>
<protein>
    <submittedName>
        <fullName evidence="3">Spore germination protein YaaH</fullName>
    </submittedName>
</protein>
<dbReference type="InterPro" id="IPR001223">
    <property type="entry name" value="Glyco_hydro18_cat"/>
</dbReference>
<evidence type="ECO:0000256" key="1">
    <source>
        <dbReference type="SAM" id="Phobius"/>
    </source>
</evidence>
<dbReference type="InterPro" id="IPR017853">
    <property type="entry name" value="GH"/>
</dbReference>
<gene>
    <name evidence="3" type="ORF">SAMN02910414_02197</name>
</gene>
<dbReference type="PANTHER" id="PTHR46066">
    <property type="entry name" value="CHITINASE DOMAIN-CONTAINING PROTEIN 1 FAMILY MEMBER"/>
    <property type="match status" value="1"/>
</dbReference>
<dbReference type="Pfam" id="PF07833">
    <property type="entry name" value="Cu_amine_oxidN1"/>
    <property type="match status" value="1"/>
</dbReference>
<evidence type="ECO:0000259" key="2">
    <source>
        <dbReference type="PROSITE" id="PS51910"/>
    </source>
</evidence>
<dbReference type="GO" id="GO:0005975">
    <property type="term" value="P:carbohydrate metabolic process"/>
    <property type="evidence" value="ECO:0007669"/>
    <property type="project" value="InterPro"/>
</dbReference>
<dbReference type="OrthoDB" id="9775889at2"/>
<dbReference type="PROSITE" id="PS51910">
    <property type="entry name" value="GH18_2"/>
    <property type="match status" value="1"/>
</dbReference>
<dbReference type="Gene3D" id="3.20.20.80">
    <property type="entry name" value="Glycosidases"/>
    <property type="match status" value="1"/>
</dbReference>
<keyword evidence="1" id="KW-0472">Membrane</keyword>
<feature type="domain" description="GH18" evidence="2">
    <location>
        <begin position="215"/>
        <end position="574"/>
    </location>
</feature>
<dbReference type="InterPro" id="IPR036582">
    <property type="entry name" value="Mao_N_sf"/>
</dbReference>
<name>A0A1H3M303_9FIRM</name>
<dbReference type="Gene3D" id="3.10.50.10">
    <property type="match status" value="1"/>
</dbReference>
<dbReference type="SUPFAM" id="SSF51445">
    <property type="entry name" value="(Trans)glycosidases"/>
    <property type="match status" value="1"/>
</dbReference>
<dbReference type="STRING" id="1122142.SAMN02910414_02197"/>
<dbReference type="PANTHER" id="PTHR46066:SF2">
    <property type="entry name" value="CHITINASE DOMAIN-CONTAINING PROTEIN 1"/>
    <property type="match status" value="1"/>
</dbReference>
<feature type="transmembrane region" description="Helical" evidence="1">
    <location>
        <begin position="7"/>
        <end position="28"/>
    </location>
</feature>
<reference evidence="3 4" key="1">
    <citation type="submission" date="2016-10" db="EMBL/GenBank/DDBJ databases">
        <authorList>
            <person name="de Groot N.N."/>
        </authorList>
    </citation>
    <scope>NUCLEOTIDE SEQUENCE [LARGE SCALE GENOMIC DNA]</scope>
    <source>
        <strain evidence="3 4">DSM 14045</strain>
    </source>
</reference>
<dbReference type="Proteomes" id="UP000183918">
    <property type="component" value="Unassembled WGS sequence"/>
</dbReference>
<sequence>MKKTISKLLIPCAIVFLLICIIMGIFLYKHFSPNKAHADISKTYGIITDEQVAILLDNNFESSQGTLINGSVYLDYKFIHKNLNSRLYWDSNENKLLYTTAKDLIMVSPDSSNYMVNRTNMNFGKKIVVTSGNNCYVNVDFINKYSNFTYKYYKNPSRIVLTTKFSNVDFCLSEKNTQIRVLGGIKSPIMKDLKSGDKLRLIKQYDNWSKVMSEDGIIGYVKNNAISDVTKKDIKNNFKKENFTHKRFNTTINMAWHQVTSPAANSNISSVLASTKKVNVISPTWFSLNDNNGNLKSIASMDYVNFCHQQNVQVWGLFSNLVNTKVDTSYVLTHTSTRQNLVNQIISQAIQYNLDGVNIDFESLNGRKIGDSYIQFIRELSLKCKDNHLFLSVDNYTPSGYTNFYNRKEQANFADYICIMAYDEHTTTSESAGSTASYSWVKNGIENTLKEVPANQVIMGVPFYSRLWFKPLSNVEDESSNDGYKVKTTLGLVGMQKLITDSKATKKWLKDEGQYYIEYKDNTNLYKLWIEDNKSIQMKLKLAKDKKLAGASFWKLGFEDMSTWDTISKTMFSK</sequence>
<evidence type="ECO:0000313" key="4">
    <source>
        <dbReference type="Proteomes" id="UP000183918"/>
    </source>
</evidence>
<dbReference type="RefSeq" id="WP_074718896.1">
    <property type="nucleotide sequence ID" value="NZ_FNPG01000030.1"/>
</dbReference>
<accession>A0A1H3M303</accession>
<dbReference type="SMART" id="SM00636">
    <property type="entry name" value="Glyco_18"/>
    <property type="match status" value="1"/>
</dbReference>
<dbReference type="GO" id="GO:0008061">
    <property type="term" value="F:chitin binding"/>
    <property type="evidence" value="ECO:0007669"/>
    <property type="project" value="InterPro"/>
</dbReference>
<dbReference type="InterPro" id="IPR011583">
    <property type="entry name" value="Chitinase_II/V-like_cat"/>
</dbReference>
<dbReference type="AlphaFoldDB" id="A0A1H3M303"/>
<keyword evidence="1" id="KW-0812">Transmembrane</keyword>
<dbReference type="SUPFAM" id="SSF55383">
    <property type="entry name" value="Copper amine oxidase, domain N"/>
    <property type="match status" value="1"/>
</dbReference>
<dbReference type="InterPro" id="IPR012854">
    <property type="entry name" value="Cu_amine_oxidase-like_N"/>
</dbReference>
<dbReference type="Pfam" id="PF00704">
    <property type="entry name" value="Glyco_hydro_18"/>
    <property type="match status" value="1"/>
</dbReference>
<keyword evidence="4" id="KW-1185">Reference proteome</keyword>
<dbReference type="Gene3D" id="2.30.30.40">
    <property type="entry name" value="SH3 Domains"/>
    <property type="match status" value="1"/>
</dbReference>
<keyword evidence="1" id="KW-1133">Transmembrane helix</keyword>
<proteinExistence type="predicted"/>